<keyword evidence="2 8" id="KW-0813">Transport</keyword>
<evidence type="ECO:0000256" key="3">
    <source>
        <dbReference type="ARBA" id="ARBA00022475"/>
    </source>
</evidence>
<evidence type="ECO:0000313" key="11">
    <source>
        <dbReference type="EMBL" id="OJF72493.1"/>
    </source>
</evidence>
<dbReference type="InterPro" id="IPR003352">
    <property type="entry name" value="PTS_EIIC"/>
</dbReference>
<evidence type="ECO:0000313" key="12">
    <source>
        <dbReference type="Proteomes" id="UP000182015"/>
    </source>
</evidence>
<dbReference type="RefSeq" id="WP_071793155.1">
    <property type="nucleotide sequence ID" value="NZ_LZDD01000001.1"/>
</dbReference>
<feature type="transmembrane region" description="Helical" evidence="9">
    <location>
        <begin position="405"/>
        <end position="425"/>
    </location>
</feature>
<feature type="transmembrane region" description="Helical" evidence="9">
    <location>
        <begin position="37"/>
        <end position="59"/>
    </location>
</feature>
<dbReference type="OrthoDB" id="1550290at2"/>
<evidence type="ECO:0000256" key="5">
    <source>
        <dbReference type="ARBA" id="ARBA00022692"/>
    </source>
</evidence>
<dbReference type="GO" id="GO:1901264">
    <property type="term" value="P:carbohydrate derivative transport"/>
    <property type="evidence" value="ECO:0007669"/>
    <property type="project" value="TreeGrafter"/>
</dbReference>
<keyword evidence="5 9" id="KW-0812">Transmembrane</keyword>
<dbReference type="STRING" id="1856638.A9Q68_02815"/>
<dbReference type="PANTHER" id="PTHR33989:SF10">
    <property type="entry name" value="PERMEASE IIC COMPONENT"/>
    <property type="match status" value="1"/>
</dbReference>
<dbReference type="GO" id="GO:0008982">
    <property type="term" value="F:protein-N(PI)-phosphohistidine-sugar phosphotransferase activity"/>
    <property type="evidence" value="ECO:0007669"/>
    <property type="project" value="UniProtKB-UniRule"/>
</dbReference>
<dbReference type="PANTHER" id="PTHR33989">
    <property type="match status" value="1"/>
</dbReference>
<evidence type="ECO:0000256" key="4">
    <source>
        <dbReference type="ARBA" id="ARBA00022597"/>
    </source>
</evidence>
<keyword evidence="6 9" id="KW-1133">Transmembrane helix</keyword>
<evidence type="ECO:0000256" key="9">
    <source>
        <dbReference type="SAM" id="Phobius"/>
    </source>
</evidence>
<evidence type="ECO:0000256" key="2">
    <source>
        <dbReference type="ARBA" id="ARBA00022448"/>
    </source>
</evidence>
<dbReference type="AlphaFoldDB" id="A0A1L8MP16"/>
<feature type="domain" description="PTS EIIC type-3" evidence="10">
    <location>
        <begin position="10"/>
        <end position="421"/>
    </location>
</feature>
<proteinExistence type="predicted"/>
<feature type="transmembrane region" description="Helical" evidence="9">
    <location>
        <begin position="295"/>
        <end position="316"/>
    </location>
</feature>
<name>A0A1L8MP16_9STRE</name>
<dbReference type="PROSITE" id="PS51105">
    <property type="entry name" value="PTS_EIIC_TYPE_3"/>
    <property type="match status" value="1"/>
</dbReference>
<evidence type="ECO:0000256" key="7">
    <source>
        <dbReference type="ARBA" id="ARBA00023136"/>
    </source>
</evidence>
<sequence length="441" mass="48034">MGNNSKVDKFLEKFAEFSAKLGNQIHLRTLRDAFTTIMPLFILAGLAVLLNNVVFTTFFKGETLAQFQSYGNMLTNGSLNIAGLLVTPCIAYFLSLHRDFDKPISSIAVALASLFVMLPMEKSILPLAAKKAVAVSGLVTFDEIGTKGLFAGIIIGMLATEMFIVLAKSNKFRINLGEDVPPAVGESFSTMIPLILTVSFFALISAILLNVFHTDMVTIITNLVQEPLRKVNTSLFGYLLIYSTGNFLFTLGIHQSVINSTLTEPMMLLNMNENMAAVQAGKEAPHILNSAFQTCYAQMGGTGGTFALILIVLLAVNYKPFKDIIKLSVGPGLFEINEPIIFGFPIVFNLPMIIPFVLSPVIGALIGYFATVIGFVKPLTVMVPWTTPPLISGFLASQGDIKVVILQIIILIVTGLFYWPFVIVAKKAAIKQSELEMETEV</sequence>
<comment type="caution">
    <text evidence="11">The sequence shown here is derived from an EMBL/GenBank/DDBJ whole genome shotgun (WGS) entry which is preliminary data.</text>
</comment>
<accession>A0A1L8MP16</accession>
<keyword evidence="12" id="KW-1185">Reference proteome</keyword>
<evidence type="ECO:0000256" key="6">
    <source>
        <dbReference type="ARBA" id="ARBA00022989"/>
    </source>
</evidence>
<evidence type="ECO:0000256" key="1">
    <source>
        <dbReference type="ARBA" id="ARBA00004651"/>
    </source>
</evidence>
<dbReference type="Proteomes" id="UP000182015">
    <property type="component" value="Unassembled WGS sequence"/>
</dbReference>
<dbReference type="PIRSF" id="PIRSF006351">
    <property type="entry name" value="PTS_EIIC-Cellobiose"/>
    <property type="match status" value="1"/>
</dbReference>
<dbReference type="GO" id="GO:0009401">
    <property type="term" value="P:phosphoenolpyruvate-dependent sugar phosphotransferase system"/>
    <property type="evidence" value="ECO:0007669"/>
    <property type="project" value="InterPro"/>
</dbReference>
<feature type="transmembrane region" description="Helical" evidence="9">
    <location>
        <begin position="188"/>
        <end position="213"/>
    </location>
</feature>
<keyword evidence="3 8" id="KW-1003">Cell membrane</keyword>
<evidence type="ECO:0000259" key="10">
    <source>
        <dbReference type="PROSITE" id="PS51105"/>
    </source>
</evidence>
<reference evidence="12" key="1">
    <citation type="submission" date="2016-06" db="EMBL/GenBank/DDBJ databases">
        <authorList>
            <person name="de Vries S.P.W."/>
            <person name="Hadjirin N.F."/>
            <person name="Lay E.M."/>
            <person name="Zadoks R.N."/>
            <person name="Peacock S.J."/>
            <person name="Parkhill J."/>
            <person name="Grant A.J."/>
            <person name="Mcdougall S."/>
            <person name="Holmes M.A."/>
        </authorList>
    </citation>
    <scope>NUCLEOTIDE SEQUENCE [LARGE SCALE GENOMIC DNA]</scope>
    <source>
        <strain evidence="12">NZ1587</strain>
    </source>
</reference>
<keyword evidence="4 8" id="KW-0762">Sugar transport</keyword>
<keyword evidence="7 8" id="KW-0472">Membrane</keyword>
<gene>
    <name evidence="11" type="ORF">A9Q68_02815</name>
</gene>
<feature type="transmembrane region" description="Helical" evidence="9">
    <location>
        <begin position="79"/>
        <end position="96"/>
    </location>
</feature>
<dbReference type="InterPro" id="IPR004796">
    <property type="entry name" value="PTS_IIC_cello"/>
</dbReference>
<dbReference type="GO" id="GO:0005886">
    <property type="term" value="C:plasma membrane"/>
    <property type="evidence" value="ECO:0007669"/>
    <property type="project" value="UniProtKB-SubCell"/>
</dbReference>
<dbReference type="EMBL" id="LZDD01000001">
    <property type="protein sequence ID" value="OJF72493.1"/>
    <property type="molecule type" value="Genomic_DNA"/>
</dbReference>
<feature type="transmembrane region" description="Helical" evidence="9">
    <location>
        <begin position="365"/>
        <end position="385"/>
    </location>
</feature>
<dbReference type="InterPro" id="IPR004501">
    <property type="entry name" value="PTS_EIIC_3"/>
</dbReference>
<comment type="subcellular location">
    <subcellularLocation>
        <location evidence="1">Cell membrane</location>
        <topology evidence="1">Multi-pass membrane protein</topology>
    </subcellularLocation>
</comment>
<organism evidence="11 12">
    <name type="scientific">Streptococcus bovimastitidis</name>
    <dbReference type="NCBI Taxonomy" id="1856638"/>
    <lineage>
        <taxon>Bacteria</taxon>
        <taxon>Bacillati</taxon>
        <taxon>Bacillota</taxon>
        <taxon>Bacilli</taxon>
        <taxon>Lactobacillales</taxon>
        <taxon>Streptococcaceae</taxon>
        <taxon>Streptococcus</taxon>
    </lineage>
</organism>
<feature type="transmembrane region" description="Helical" evidence="9">
    <location>
        <begin position="149"/>
        <end position="167"/>
    </location>
</feature>
<dbReference type="InterPro" id="IPR051088">
    <property type="entry name" value="PTS_Sugar-EIIC/EIIB"/>
</dbReference>
<comment type="function">
    <text evidence="8">The phosphoenolpyruvate-dependent sugar phosphotransferase system (PTS), a major carbohydrate active -transport system, catalyzes the phosphorylation of incoming sugar substrates concomitant with their translocation across the cell membrane.</text>
</comment>
<dbReference type="NCBIfam" id="TIGR00410">
    <property type="entry name" value="lacE"/>
    <property type="match status" value="1"/>
</dbReference>
<feature type="transmembrane region" description="Helical" evidence="9">
    <location>
        <begin position="233"/>
        <end position="253"/>
    </location>
</feature>
<protein>
    <recommendedName>
        <fullName evidence="8">Permease IIC component</fullName>
    </recommendedName>
</protein>
<dbReference type="Pfam" id="PF02378">
    <property type="entry name" value="PTS_EIIC"/>
    <property type="match status" value="1"/>
</dbReference>
<evidence type="ECO:0000256" key="8">
    <source>
        <dbReference type="PIRNR" id="PIRNR006351"/>
    </source>
</evidence>